<dbReference type="Pfam" id="PF14399">
    <property type="entry name" value="BtrH_N"/>
    <property type="match status" value="1"/>
</dbReference>
<evidence type="ECO:0000313" key="2">
    <source>
        <dbReference type="EMBL" id="MDQ1150035.1"/>
    </source>
</evidence>
<dbReference type="EMBL" id="JAUTBA010000001">
    <property type="protein sequence ID" value="MDQ1150035.1"/>
    <property type="molecule type" value="Genomic_DNA"/>
</dbReference>
<feature type="domain" description="Butirosin biosynthesis protein H N-terminal" evidence="1">
    <location>
        <begin position="11"/>
        <end position="87"/>
    </location>
</feature>
<gene>
    <name evidence="2" type="ORF">QE382_002019</name>
</gene>
<dbReference type="Proteomes" id="UP001244640">
    <property type="component" value="Unassembled WGS sequence"/>
</dbReference>
<protein>
    <recommendedName>
        <fullName evidence="1">Butirosin biosynthesis protein H N-terminal domain-containing protein</fullName>
    </recommendedName>
</protein>
<name>A0ABU0U4Z5_9SPHI</name>
<proteinExistence type="predicted"/>
<reference evidence="2 3" key="1">
    <citation type="submission" date="2023-07" db="EMBL/GenBank/DDBJ databases">
        <title>Functional and genomic diversity of the sorghum phyllosphere microbiome.</title>
        <authorList>
            <person name="Shade A."/>
        </authorList>
    </citation>
    <scope>NUCLEOTIDE SEQUENCE [LARGE SCALE GENOMIC DNA]</scope>
    <source>
        <strain evidence="2 3">SORGH_AS_0892</strain>
    </source>
</reference>
<sequence length="87" mass="9706">MENLKPFDGLHCETTATGTLLKHIGIELSEPMLFGLGEGLGFIYWKMKTMDFPFLGGRIKTDLLTQHICKNLGLELNVHETSSKVKA</sequence>
<keyword evidence="3" id="KW-1185">Reference proteome</keyword>
<comment type="caution">
    <text evidence="2">The sequence shown here is derived from an EMBL/GenBank/DDBJ whole genome shotgun (WGS) entry which is preliminary data.</text>
</comment>
<dbReference type="InterPro" id="IPR026935">
    <property type="entry name" value="BtrH_N"/>
</dbReference>
<evidence type="ECO:0000313" key="3">
    <source>
        <dbReference type="Proteomes" id="UP001244640"/>
    </source>
</evidence>
<evidence type="ECO:0000259" key="1">
    <source>
        <dbReference type="Pfam" id="PF14399"/>
    </source>
</evidence>
<organism evidence="2 3">
    <name type="scientific">Sphingobacterium zeae</name>
    <dbReference type="NCBI Taxonomy" id="1776859"/>
    <lineage>
        <taxon>Bacteria</taxon>
        <taxon>Pseudomonadati</taxon>
        <taxon>Bacteroidota</taxon>
        <taxon>Sphingobacteriia</taxon>
        <taxon>Sphingobacteriales</taxon>
        <taxon>Sphingobacteriaceae</taxon>
        <taxon>Sphingobacterium</taxon>
    </lineage>
</organism>
<accession>A0ABU0U4Z5</accession>